<dbReference type="Proteomes" id="UP001595075">
    <property type="component" value="Unassembled WGS sequence"/>
</dbReference>
<reference evidence="2 3" key="1">
    <citation type="journal article" date="2024" name="Commun. Biol.">
        <title>Comparative genomic analysis of thermophilic fungi reveals convergent evolutionary adaptations and gene losses.</title>
        <authorList>
            <person name="Steindorff A.S."/>
            <person name="Aguilar-Pontes M.V."/>
            <person name="Robinson A.J."/>
            <person name="Andreopoulos B."/>
            <person name="LaButti K."/>
            <person name="Kuo A."/>
            <person name="Mondo S."/>
            <person name="Riley R."/>
            <person name="Otillar R."/>
            <person name="Haridas S."/>
            <person name="Lipzen A."/>
            <person name="Grimwood J."/>
            <person name="Schmutz J."/>
            <person name="Clum A."/>
            <person name="Reid I.D."/>
            <person name="Moisan M.C."/>
            <person name="Butler G."/>
            <person name="Nguyen T.T.M."/>
            <person name="Dewar K."/>
            <person name="Conant G."/>
            <person name="Drula E."/>
            <person name="Henrissat B."/>
            <person name="Hansel C."/>
            <person name="Singer S."/>
            <person name="Hutchinson M.I."/>
            <person name="de Vries R.P."/>
            <person name="Natvig D.O."/>
            <person name="Powell A.J."/>
            <person name="Tsang A."/>
            <person name="Grigoriev I.V."/>
        </authorList>
    </citation>
    <scope>NUCLEOTIDE SEQUENCE [LARGE SCALE GENOMIC DNA]</scope>
    <source>
        <strain evidence="2 3">CBS 494.80</strain>
    </source>
</reference>
<dbReference type="EMBL" id="JAZHXI010000006">
    <property type="protein sequence ID" value="KAL2070521.1"/>
    <property type="molecule type" value="Genomic_DNA"/>
</dbReference>
<feature type="region of interest" description="Disordered" evidence="1">
    <location>
        <begin position="236"/>
        <end position="263"/>
    </location>
</feature>
<name>A0ABR4CMB6_9HELO</name>
<organism evidence="2 3">
    <name type="scientific">Oculimacula yallundae</name>
    <dbReference type="NCBI Taxonomy" id="86028"/>
    <lineage>
        <taxon>Eukaryota</taxon>
        <taxon>Fungi</taxon>
        <taxon>Dikarya</taxon>
        <taxon>Ascomycota</taxon>
        <taxon>Pezizomycotina</taxon>
        <taxon>Leotiomycetes</taxon>
        <taxon>Helotiales</taxon>
        <taxon>Ploettnerulaceae</taxon>
        <taxon>Oculimacula</taxon>
    </lineage>
</organism>
<proteinExistence type="predicted"/>
<accession>A0ABR4CMB6</accession>
<evidence type="ECO:0000313" key="3">
    <source>
        <dbReference type="Proteomes" id="UP001595075"/>
    </source>
</evidence>
<feature type="compositionally biased region" description="Basic and acidic residues" evidence="1">
    <location>
        <begin position="99"/>
        <end position="111"/>
    </location>
</feature>
<protein>
    <submittedName>
        <fullName evidence="2">Uncharacterized protein</fullName>
    </submittedName>
</protein>
<sequence>MLPQEPLDPNTWDDASFADWIQSSPDVRLHSTPVSRGMSIADMLSSPLPPGPTASSTMANDISLRVADENHGGIFRSPRSDDLVALCRRNSIAGGDPSTRGKERETRKSEDSDSSTAYSFEDQGQYTIFDTNASDHDSGKYNFSDQLIERNFTDQNRRDRYSLDDQYLLSPSQSYDELISPTWGRTRHASSSSDLNYDNMEIEELMKDMEVFSDTDYERTEDDSVSSRTLFGHSCWPRSSSSKSPYFNASGKRKASPGLEMPQLKKRYLPNPLRCENPKPSSSQPLHGETCDSPCLGEQALERQYFLNPLRCERVVSLAHPLYDTERALYRCD</sequence>
<keyword evidence="3" id="KW-1185">Reference proteome</keyword>
<evidence type="ECO:0000256" key="1">
    <source>
        <dbReference type="SAM" id="MobiDB-lite"/>
    </source>
</evidence>
<gene>
    <name evidence="2" type="ORF">VTL71DRAFT_13547</name>
</gene>
<feature type="compositionally biased region" description="Polar residues" evidence="1">
    <location>
        <begin position="114"/>
        <end position="123"/>
    </location>
</feature>
<evidence type="ECO:0000313" key="2">
    <source>
        <dbReference type="EMBL" id="KAL2070521.1"/>
    </source>
</evidence>
<feature type="region of interest" description="Disordered" evidence="1">
    <location>
        <begin position="91"/>
        <end position="123"/>
    </location>
</feature>
<feature type="region of interest" description="Disordered" evidence="1">
    <location>
        <begin position="270"/>
        <end position="289"/>
    </location>
</feature>
<comment type="caution">
    <text evidence="2">The sequence shown here is derived from an EMBL/GenBank/DDBJ whole genome shotgun (WGS) entry which is preliminary data.</text>
</comment>